<organism evidence="3 4">
    <name type="scientific">Dipteronia sinensis</name>
    <dbReference type="NCBI Taxonomy" id="43782"/>
    <lineage>
        <taxon>Eukaryota</taxon>
        <taxon>Viridiplantae</taxon>
        <taxon>Streptophyta</taxon>
        <taxon>Embryophyta</taxon>
        <taxon>Tracheophyta</taxon>
        <taxon>Spermatophyta</taxon>
        <taxon>Magnoliopsida</taxon>
        <taxon>eudicotyledons</taxon>
        <taxon>Gunneridae</taxon>
        <taxon>Pentapetalae</taxon>
        <taxon>rosids</taxon>
        <taxon>malvids</taxon>
        <taxon>Sapindales</taxon>
        <taxon>Sapindaceae</taxon>
        <taxon>Hippocastanoideae</taxon>
        <taxon>Acereae</taxon>
        <taxon>Dipteronia</taxon>
    </lineage>
</organism>
<dbReference type="PANTHER" id="PTHR47074:SF48">
    <property type="entry name" value="POLYNUCLEOTIDYL TRANSFERASE, RIBONUCLEASE H-LIKE SUPERFAMILY PROTEIN"/>
    <property type="match status" value="1"/>
</dbReference>
<dbReference type="PANTHER" id="PTHR47074">
    <property type="entry name" value="BNAC02G40300D PROTEIN"/>
    <property type="match status" value="1"/>
</dbReference>
<protein>
    <recommendedName>
        <fullName evidence="2">RNase H type-1 domain-containing protein</fullName>
    </recommendedName>
</protein>
<dbReference type="InterPro" id="IPR052929">
    <property type="entry name" value="RNase_H-like_EbsB-rel"/>
</dbReference>
<dbReference type="GO" id="GO:0004523">
    <property type="term" value="F:RNA-DNA hybrid ribonuclease activity"/>
    <property type="evidence" value="ECO:0007669"/>
    <property type="project" value="InterPro"/>
</dbReference>
<keyword evidence="1" id="KW-1133">Transmembrane helix</keyword>
<sequence>MDGMYKVNNDNALNSIVHCVGVGVVVRNNLGLVMAASLQRIEVGFTPKVVEALAILRRVSLVVDAGLVLVVVESNAVWLVKHINASSPLEADVGLVVSDILHSIRIGIWSLIFTLIKTNVIATIYYS</sequence>
<feature type="transmembrane region" description="Helical" evidence="1">
    <location>
        <begin position="100"/>
        <end position="126"/>
    </location>
</feature>
<reference evidence="3" key="1">
    <citation type="journal article" date="2023" name="Plant J.">
        <title>Genome sequences and population genomics provide insights into the demographic history, inbreeding, and mutation load of two 'living fossil' tree species of Dipteronia.</title>
        <authorList>
            <person name="Feng Y."/>
            <person name="Comes H.P."/>
            <person name="Chen J."/>
            <person name="Zhu S."/>
            <person name="Lu R."/>
            <person name="Zhang X."/>
            <person name="Li P."/>
            <person name="Qiu J."/>
            <person name="Olsen K.M."/>
            <person name="Qiu Y."/>
        </authorList>
    </citation>
    <scope>NUCLEOTIDE SEQUENCE</scope>
    <source>
        <strain evidence="3">NBL</strain>
    </source>
</reference>
<dbReference type="EMBL" id="JANJYJ010000009">
    <property type="protein sequence ID" value="KAK3188939.1"/>
    <property type="molecule type" value="Genomic_DNA"/>
</dbReference>
<accession>A0AAD9ZR85</accession>
<dbReference type="InterPro" id="IPR002156">
    <property type="entry name" value="RNaseH_domain"/>
</dbReference>
<name>A0AAD9ZR85_9ROSI</name>
<proteinExistence type="predicted"/>
<dbReference type="Pfam" id="PF13456">
    <property type="entry name" value="RVT_3"/>
    <property type="match status" value="1"/>
</dbReference>
<comment type="caution">
    <text evidence="3">The sequence shown here is derived from an EMBL/GenBank/DDBJ whole genome shotgun (WGS) entry which is preliminary data.</text>
</comment>
<keyword evidence="1" id="KW-0812">Transmembrane</keyword>
<dbReference type="Proteomes" id="UP001281410">
    <property type="component" value="Unassembled WGS sequence"/>
</dbReference>
<evidence type="ECO:0000259" key="2">
    <source>
        <dbReference type="Pfam" id="PF13456"/>
    </source>
</evidence>
<keyword evidence="4" id="KW-1185">Reference proteome</keyword>
<dbReference type="AlphaFoldDB" id="A0AAD9ZR85"/>
<keyword evidence="1" id="KW-0472">Membrane</keyword>
<dbReference type="GO" id="GO:0003676">
    <property type="term" value="F:nucleic acid binding"/>
    <property type="evidence" value="ECO:0007669"/>
    <property type="project" value="InterPro"/>
</dbReference>
<gene>
    <name evidence="3" type="ORF">Dsin_028500</name>
</gene>
<evidence type="ECO:0000256" key="1">
    <source>
        <dbReference type="SAM" id="Phobius"/>
    </source>
</evidence>
<evidence type="ECO:0000313" key="3">
    <source>
        <dbReference type="EMBL" id="KAK3188939.1"/>
    </source>
</evidence>
<feature type="domain" description="RNase H type-1" evidence="2">
    <location>
        <begin position="21"/>
        <end position="117"/>
    </location>
</feature>
<evidence type="ECO:0000313" key="4">
    <source>
        <dbReference type="Proteomes" id="UP001281410"/>
    </source>
</evidence>